<dbReference type="EMBL" id="CACRXK020001296">
    <property type="protein sequence ID" value="CAB3988239.1"/>
    <property type="molecule type" value="Genomic_DNA"/>
</dbReference>
<dbReference type="InterPro" id="IPR036236">
    <property type="entry name" value="Znf_C2H2_sf"/>
</dbReference>
<dbReference type="InterPro" id="IPR013087">
    <property type="entry name" value="Znf_C2H2_type"/>
</dbReference>
<dbReference type="GO" id="GO:0042802">
    <property type="term" value="F:identical protein binding"/>
    <property type="evidence" value="ECO:0007669"/>
    <property type="project" value="UniProtKB-ARBA"/>
</dbReference>
<dbReference type="AlphaFoldDB" id="A0A6S7GFU9"/>
<dbReference type="Gene3D" id="3.30.160.60">
    <property type="entry name" value="Classic Zinc Finger"/>
    <property type="match status" value="4"/>
</dbReference>
<name>A0A6S7GFU9_PARCT</name>
<feature type="compositionally biased region" description="Basic and acidic residues" evidence="12">
    <location>
        <begin position="131"/>
        <end position="157"/>
    </location>
</feature>
<gene>
    <name evidence="13" type="ORF">PACLA_8A059863</name>
</gene>
<evidence type="ECO:0000256" key="6">
    <source>
        <dbReference type="ARBA" id="ARBA00022833"/>
    </source>
</evidence>
<evidence type="ECO:0000256" key="5">
    <source>
        <dbReference type="ARBA" id="ARBA00022771"/>
    </source>
</evidence>
<keyword evidence="8" id="KW-0238">DNA-binding</keyword>
<organism evidence="13 14">
    <name type="scientific">Paramuricea clavata</name>
    <name type="common">Red gorgonian</name>
    <name type="synonym">Violescent sea-whip</name>
    <dbReference type="NCBI Taxonomy" id="317549"/>
    <lineage>
        <taxon>Eukaryota</taxon>
        <taxon>Metazoa</taxon>
        <taxon>Cnidaria</taxon>
        <taxon>Anthozoa</taxon>
        <taxon>Octocorallia</taxon>
        <taxon>Malacalcyonacea</taxon>
        <taxon>Plexauridae</taxon>
        <taxon>Paramuricea</taxon>
    </lineage>
</organism>
<reference evidence="13" key="1">
    <citation type="submission" date="2020-04" db="EMBL/GenBank/DDBJ databases">
        <authorList>
            <person name="Alioto T."/>
            <person name="Alioto T."/>
            <person name="Gomez Garrido J."/>
        </authorList>
    </citation>
    <scope>NUCLEOTIDE SEQUENCE</scope>
    <source>
        <strain evidence="13">A484AB</strain>
    </source>
</reference>
<dbReference type="SUPFAM" id="SSF57667">
    <property type="entry name" value="beta-beta-alpha zinc fingers"/>
    <property type="match status" value="3"/>
</dbReference>
<dbReference type="GO" id="GO:0005634">
    <property type="term" value="C:nucleus"/>
    <property type="evidence" value="ECO:0007669"/>
    <property type="project" value="UniProtKB-SubCell"/>
</dbReference>
<dbReference type="GO" id="GO:0000981">
    <property type="term" value="F:DNA-binding transcription factor activity, RNA polymerase II-specific"/>
    <property type="evidence" value="ECO:0007669"/>
    <property type="project" value="TreeGrafter"/>
</dbReference>
<evidence type="ECO:0000256" key="4">
    <source>
        <dbReference type="ARBA" id="ARBA00022737"/>
    </source>
</evidence>
<dbReference type="PROSITE" id="PS00028">
    <property type="entry name" value="ZINC_FINGER_C2H2_1"/>
    <property type="match status" value="4"/>
</dbReference>
<comment type="caution">
    <text evidence="13">The sequence shown here is derived from an EMBL/GenBank/DDBJ whole genome shotgun (WGS) entry which is preliminary data.</text>
</comment>
<keyword evidence="4" id="KW-0677">Repeat</keyword>
<keyword evidence="5" id="KW-0863">Zinc-finger</keyword>
<keyword evidence="7" id="KW-0805">Transcription regulation</keyword>
<keyword evidence="9" id="KW-0804">Transcription</keyword>
<dbReference type="GO" id="GO:0000978">
    <property type="term" value="F:RNA polymerase II cis-regulatory region sequence-specific DNA binding"/>
    <property type="evidence" value="ECO:0007669"/>
    <property type="project" value="TreeGrafter"/>
</dbReference>
<evidence type="ECO:0000256" key="7">
    <source>
        <dbReference type="ARBA" id="ARBA00023015"/>
    </source>
</evidence>
<dbReference type="PANTHER" id="PTHR24388:SF38">
    <property type="entry name" value="PROTEIN SNAIL"/>
    <property type="match status" value="1"/>
</dbReference>
<evidence type="ECO:0000256" key="9">
    <source>
        <dbReference type="ARBA" id="ARBA00023163"/>
    </source>
</evidence>
<feature type="compositionally biased region" description="Polar residues" evidence="12">
    <location>
        <begin position="102"/>
        <end position="120"/>
    </location>
</feature>
<dbReference type="FunFam" id="3.30.160.60:FF:000508">
    <property type="entry name" value="Myeloid zinc finger 1"/>
    <property type="match status" value="1"/>
</dbReference>
<feature type="region of interest" description="Disordered" evidence="12">
    <location>
        <begin position="70"/>
        <end position="167"/>
    </location>
</feature>
<protein>
    <submittedName>
        <fullName evidence="13">Transcriptional repressor scratch 2-like</fullName>
    </submittedName>
</protein>
<comment type="similarity">
    <text evidence="11">Belongs to the snail C2H2-type zinc-finger protein family.</text>
</comment>
<dbReference type="GO" id="GO:0008270">
    <property type="term" value="F:zinc ion binding"/>
    <property type="evidence" value="ECO:0007669"/>
    <property type="project" value="UniProtKB-KW"/>
</dbReference>
<evidence type="ECO:0000256" key="8">
    <source>
        <dbReference type="ARBA" id="ARBA00023125"/>
    </source>
</evidence>
<evidence type="ECO:0000256" key="11">
    <source>
        <dbReference type="ARBA" id="ARBA00037948"/>
    </source>
</evidence>
<dbReference type="PANTHER" id="PTHR24388">
    <property type="entry name" value="ZINC FINGER PROTEIN"/>
    <property type="match status" value="1"/>
</dbReference>
<evidence type="ECO:0000256" key="10">
    <source>
        <dbReference type="ARBA" id="ARBA00023242"/>
    </source>
</evidence>
<proteinExistence type="inferred from homology"/>
<evidence type="ECO:0000256" key="3">
    <source>
        <dbReference type="ARBA" id="ARBA00022723"/>
    </source>
</evidence>
<evidence type="ECO:0000256" key="1">
    <source>
        <dbReference type="ARBA" id="ARBA00004123"/>
    </source>
</evidence>
<evidence type="ECO:0000313" key="13">
    <source>
        <dbReference type="EMBL" id="CAB3988239.1"/>
    </source>
</evidence>
<keyword evidence="14" id="KW-1185">Reference proteome</keyword>
<keyword evidence="3" id="KW-0479">Metal-binding</keyword>
<dbReference type="SMART" id="SM00355">
    <property type="entry name" value="ZnF_C2H2"/>
    <property type="match status" value="5"/>
</dbReference>
<dbReference type="Proteomes" id="UP001152795">
    <property type="component" value="Unassembled WGS sequence"/>
</dbReference>
<keyword evidence="6" id="KW-0862">Zinc</keyword>
<keyword evidence="10" id="KW-0539">Nucleus</keyword>
<feature type="compositionally biased region" description="Low complexity" evidence="12">
    <location>
        <begin position="77"/>
        <end position="87"/>
    </location>
</feature>
<dbReference type="InterPro" id="IPR050527">
    <property type="entry name" value="Snail/Krueppel_Znf"/>
</dbReference>
<sequence length="365" mass="41470">MPKSFLIRKASGKDKSKLSNISSKKRLELQANGSASLKKESLKEAGCVESGECRELQKVPNLTIAQKSASFEATDDSNSSHSSTRSSVQTRTEPFNDVALTGESSNRYMDTETNQNTAPGETQRKRKNRKRDPIHSDVSEDVSERRTLRSKIKKDARNTSNNSLRNQLPRCLDRITFDQNENSKNEDNNSIWNSKLQDPKVDIPCTAQDPMESNEKEAVSQAYSCPLCGRCYATSSNLSRHKQTHRSLDSKQAKACPHCGKRYVSMPALSMHVLTHKRSHECKICGKRFSRPWLLQGHFRSHTGERPFRCPQCDKSFADRSNLRAHEQTHSPLKQYQCERCHRSFALKSYLTKHVEATCFAEDRS</sequence>
<comment type="subcellular location">
    <subcellularLocation>
        <location evidence="1">Nucleus</location>
    </subcellularLocation>
</comment>
<feature type="region of interest" description="Disordered" evidence="12">
    <location>
        <begin position="1"/>
        <end position="21"/>
    </location>
</feature>
<accession>A0A6S7GFU9</accession>
<dbReference type="PROSITE" id="PS50157">
    <property type="entry name" value="ZINC_FINGER_C2H2_2"/>
    <property type="match status" value="5"/>
</dbReference>
<dbReference type="OrthoDB" id="5428132at2759"/>
<dbReference type="FunFam" id="3.30.160.60:FF:000043">
    <property type="entry name" value="Scratch family zinc finger 2"/>
    <property type="match status" value="1"/>
</dbReference>
<evidence type="ECO:0000256" key="2">
    <source>
        <dbReference type="ARBA" id="ARBA00006991"/>
    </source>
</evidence>
<dbReference type="Pfam" id="PF00096">
    <property type="entry name" value="zf-C2H2"/>
    <property type="match status" value="4"/>
</dbReference>
<comment type="similarity">
    <text evidence="2">Belongs to the krueppel C2H2-type zinc-finger protein family.</text>
</comment>
<evidence type="ECO:0000256" key="12">
    <source>
        <dbReference type="SAM" id="MobiDB-lite"/>
    </source>
</evidence>
<evidence type="ECO:0000313" key="14">
    <source>
        <dbReference type="Proteomes" id="UP001152795"/>
    </source>
</evidence>